<evidence type="ECO:0000256" key="4">
    <source>
        <dbReference type="ARBA" id="ARBA00022840"/>
    </source>
</evidence>
<evidence type="ECO:0000256" key="2">
    <source>
        <dbReference type="ARBA" id="ARBA00022741"/>
    </source>
</evidence>
<evidence type="ECO:0000256" key="1">
    <source>
        <dbReference type="ARBA" id="ARBA00022679"/>
    </source>
</evidence>
<dbReference type="SUPFAM" id="SSF111331">
    <property type="entry name" value="NAD kinase/diacylglycerol kinase-like"/>
    <property type="match status" value="1"/>
</dbReference>
<dbReference type="SMART" id="SM00046">
    <property type="entry name" value="DAGKc"/>
    <property type="match status" value="1"/>
</dbReference>
<keyword evidence="1" id="KW-0808">Transferase</keyword>
<dbReference type="Proteomes" id="UP000183987">
    <property type="component" value="Unassembled WGS sequence"/>
</dbReference>
<dbReference type="GO" id="GO:0005524">
    <property type="term" value="F:ATP binding"/>
    <property type="evidence" value="ECO:0007669"/>
    <property type="project" value="UniProtKB-KW"/>
</dbReference>
<dbReference type="GO" id="GO:0016301">
    <property type="term" value="F:kinase activity"/>
    <property type="evidence" value="ECO:0007669"/>
    <property type="project" value="UniProtKB-KW"/>
</dbReference>
<evidence type="ECO:0000259" key="5">
    <source>
        <dbReference type="PROSITE" id="PS50146"/>
    </source>
</evidence>
<dbReference type="PANTHER" id="PTHR12358">
    <property type="entry name" value="SPHINGOSINE KINASE"/>
    <property type="match status" value="1"/>
</dbReference>
<protein>
    <submittedName>
        <fullName evidence="6">Diacylglycerol kinase family enzyme</fullName>
    </submittedName>
</protein>
<dbReference type="AlphaFoldDB" id="A0A1M4X433"/>
<proteinExistence type="predicted"/>
<gene>
    <name evidence="6" type="ORF">SAMN05444339_102335</name>
</gene>
<evidence type="ECO:0000313" key="6">
    <source>
        <dbReference type="EMBL" id="SHE88229.1"/>
    </source>
</evidence>
<dbReference type="Pfam" id="PF19279">
    <property type="entry name" value="YegS_C"/>
    <property type="match status" value="1"/>
</dbReference>
<dbReference type="STRING" id="366533.SAMN05444339_102335"/>
<dbReference type="PROSITE" id="PS50146">
    <property type="entry name" value="DAGK"/>
    <property type="match status" value="1"/>
</dbReference>
<accession>A0A1M4X433</accession>
<dbReference type="RefSeq" id="WP_072856465.1">
    <property type="nucleotide sequence ID" value="NZ_FQUE01000002.1"/>
</dbReference>
<dbReference type="Gene3D" id="2.60.200.40">
    <property type="match status" value="1"/>
</dbReference>
<dbReference type="InterPro" id="IPR045540">
    <property type="entry name" value="YegS/DAGK_C"/>
</dbReference>
<feature type="domain" description="DAGKc" evidence="5">
    <location>
        <begin position="1"/>
        <end position="130"/>
    </location>
</feature>
<dbReference type="Gene3D" id="3.40.50.10330">
    <property type="entry name" value="Probable inorganic polyphosphate/atp-NAD kinase, domain 1"/>
    <property type="match status" value="1"/>
</dbReference>
<keyword evidence="2" id="KW-0547">Nucleotide-binding</keyword>
<dbReference type="EMBL" id="FQUE01000002">
    <property type="protein sequence ID" value="SHE88229.1"/>
    <property type="molecule type" value="Genomic_DNA"/>
</dbReference>
<dbReference type="InterPro" id="IPR016064">
    <property type="entry name" value="NAD/diacylglycerol_kinase_sf"/>
</dbReference>
<dbReference type="PANTHER" id="PTHR12358:SF54">
    <property type="entry name" value="SPHINGOSINE KINASE RELATED PROTEIN"/>
    <property type="match status" value="1"/>
</dbReference>
<sequence>MTKASVCVLFNPSSGKKKDDPVAEALLERMRNDNRIDLRMIDNPAHLDMMVSQAVDDGFSIVVAAGGDGTIAGVTSGLLDSDVVLGVLPMGTFNFVARGLGIPEDPDAALDVLFDGTPAPLTLGDVNGKIFLNNASLGAYATVLDVREGVYKRWGRSRIAAYWSVIKAMLTLYRNLTMTITVDGKTQTVRAPMAFIASSAYQLEQYEFEGADDVRNGKLALILAPHSNRLQLLWKSVKILFGGIHRGDDYILHAGEEITIDTKRGRTLIARDGENERMSGPYRFHVRRDAIRVMVPKDGGGDPD</sequence>
<organism evidence="6 7">
    <name type="scientific">Loktanella atrilutea</name>
    <dbReference type="NCBI Taxonomy" id="366533"/>
    <lineage>
        <taxon>Bacteria</taxon>
        <taxon>Pseudomonadati</taxon>
        <taxon>Pseudomonadota</taxon>
        <taxon>Alphaproteobacteria</taxon>
        <taxon>Rhodobacterales</taxon>
        <taxon>Roseobacteraceae</taxon>
        <taxon>Loktanella</taxon>
    </lineage>
</organism>
<dbReference type="InterPro" id="IPR050187">
    <property type="entry name" value="Lipid_Phosphate_FormReg"/>
</dbReference>
<evidence type="ECO:0000256" key="3">
    <source>
        <dbReference type="ARBA" id="ARBA00022777"/>
    </source>
</evidence>
<keyword evidence="4" id="KW-0067">ATP-binding</keyword>
<keyword evidence="3 6" id="KW-0418">Kinase</keyword>
<name>A0A1M4X433_LOKAT</name>
<keyword evidence="7" id="KW-1185">Reference proteome</keyword>
<dbReference type="Pfam" id="PF00781">
    <property type="entry name" value="DAGK_cat"/>
    <property type="match status" value="1"/>
</dbReference>
<evidence type="ECO:0000313" key="7">
    <source>
        <dbReference type="Proteomes" id="UP000183987"/>
    </source>
</evidence>
<dbReference type="InterPro" id="IPR001206">
    <property type="entry name" value="Diacylglycerol_kinase_cat_dom"/>
</dbReference>
<dbReference type="InterPro" id="IPR017438">
    <property type="entry name" value="ATP-NAD_kinase_N"/>
</dbReference>
<reference evidence="7" key="1">
    <citation type="submission" date="2016-11" db="EMBL/GenBank/DDBJ databases">
        <authorList>
            <person name="Varghese N."/>
            <person name="Submissions S."/>
        </authorList>
    </citation>
    <scope>NUCLEOTIDE SEQUENCE [LARGE SCALE GENOMIC DNA]</scope>
    <source>
        <strain evidence="7">DSM 29326</strain>
    </source>
</reference>